<dbReference type="CDD" id="cd03139">
    <property type="entry name" value="GATase1_PfpI_2"/>
    <property type="match status" value="1"/>
</dbReference>
<name>A0A1E3W2M8_9HYPH</name>
<accession>A0A1E3W2M8</accession>
<feature type="domain" description="DJ-1/PfpI" evidence="1">
    <location>
        <begin position="18"/>
        <end position="173"/>
    </location>
</feature>
<gene>
    <name evidence="2" type="ORF">AUC68_02640</name>
</gene>
<evidence type="ECO:0000259" key="1">
    <source>
        <dbReference type="Pfam" id="PF01965"/>
    </source>
</evidence>
<protein>
    <submittedName>
        <fullName evidence="2">AraC family transcriptional regulator</fullName>
    </submittedName>
</protein>
<dbReference type="GO" id="GO:0006355">
    <property type="term" value="P:regulation of DNA-templated transcription"/>
    <property type="evidence" value="ECO:0007669"/>
    <property type="project" value="TreeGrafter"/>
</dbReference>
<dbReference type="PANTHER" id="PTHR43130:SF2">
    <property type="entry name" value="DJ-1_PFPI DOMAIN-CONTAINING PROTEIN"/>
    <property type="match status" value="1"/>
</dbReference>
<dbReference type="PANTHER" id="PTHR43130">
    <property type="entry name" value="ARAC-FAMILY TRANSCRIPTIONAL REGULATOR"/>
    <property type="match status" value="1"/>
</dbReference>
<dbReference type="AlphaFoldDB" id="A0A1E3W2M8"/>
<dbReference type="Pfam" id="PF01965">
    <property type="entry name" value="DJ-1_PfpI"/>
    <property type="match status" value="1"/>
</dbReference>
<evidence type="ECO:0000313" key="3">
    <source>
        <dbReference type="Proteomes" id="UP000094501"/>
    </source>
</evidence>
<organism evidence="2 3">
    <name type="scientific">Methyloceanibacter methanicus</name>
    <dbReference type="NCBI Taxonomy" id="1774968"/>
    <lineage>
        <taxon>Bacteria</taxon>
        <taxon>Pseudomonadati</taxon>
        <taxon>Pseudomonadota</taxon>
        <taxon>Alphaproteobacteria</taxon>
        <taxon>Hyphomicrobiales</taxon>
        <taxon>Hyphomicrobiaceae</taxon>
        <taxon>Methyloceanibacter</taxon>
    </lineage>
</organism>
<evidence type="ECO:0000313" key="2">
    <source>
        <dbReference type="EMBL" id="ODS00046.1"/>
    </source>
</evidence>
<proteinExistence type="predicted"/>
<dbReference type="Proteomes" id="UP000094501">
    <property type="component" value="Unassembled WGS sequence"/>
</dbReference>
<dbReference type="Gene3D" id="3.40.50.880">
    <property type="match status" value="1"/>
</dbReference>
<dbReference type="RefSeq" id="WP_069436859.1">
    <property type="nucleotide sequence ID" value="NZ_LPWG01000010.1"/>
</dbReference>
<dbReference type="EMBL" id="LPWG01000010">
    <property type="protein sequence ID" value="ODS00046.1"/>
    <property type="molecule type" value="Genomic_DNA"/>
</dbReference>
<dbReference type="InterPro" id="IPR029062">
    <property type="entry name" value="Class_I_gatase-like"/>
</dbReference>
<keyword evidence="3" id="KW-1185">Reference proteome</keyword>
<dbReference type="OrthoDB" id="186587at2"/>
<dbReference type="STRING" id="1774968.AUC68_02640"/>
<reference evidence="2 3" key="1">
    <citation type="journal article" date="2016" name="Environ. Microbiol.">
        <title>New Methyloceanibacter diversity from North Sea sediments includes methanotroph containing solely the soluble methane monooxygenase.</title>
        <authorList>
            <person name="Vekeman B."/>
            <person name="Kerckhof F.M."/>
            <person name="Cremers G."/>
            <person name="de Vos P."/>
            <person name="Vandamme P."/>
            <person name="Boon N."/>
            <person name="Op den Camp H.J."/>
            <person name="Heylen K."/>
        </authorList>
    </citation>
    <scope>NUCLEOTIDE SEQUENCE [LARGE SCALE GENOMIC DNA]</scope>
    <source>
        <strain evidence="2 3">R-67174</strain>
    </source>
</reference>
<comment type="caution">
    <text evidence="2">The sequence shown here is derived from an EMBL/GenBank/DDBJ whole genome shotgun (WGS) entry which is preliminary data.</text>
</comment>
<dbReference type="InterPro" id="IPR052158">
    <property type="entry name" value="INH-QAR"/>
</dbReference>
<dbReference type="SUPFAM" id="SSF52317">
    <property type="entry name" value="Class I glutamine amidotransferase-like"/>
    <property type="match status" value="1"/>
</dbReference>
<sequence length="243" mass="25369">MTPEGQSPGDTPLEIGSLLFEGLDQIDLTGPFEVFARIPNATCRLYGLTTAPVEDAAGLQLTPDGSLLDAPRLDVLHIPGGPGQEALMRDEALLSWIRRQAAEAKILFSVCTGALLCGAAGLLRGKKATTYWTVQHLLPLFGATPIDARVVVDGNLVCAGGVTSGIDGALQVAAMLRGQEVAEAIQLAMQYAPEPPFDAGAPDRAPAAAVETVRTATAALTARREETARMVAKRLGIATACLE</sequence>
<dbReference type="InterPro" id="IPR002818">
    <property type="entry name" value="DJ-1/PfpI"/>
</dbReference>